<comment type="caution">
    <text evidence="9">The sequence shown here is derived from an EMBL/GenBank/DDBJ whole genome shotgun (WGS) entry which is preliminary data.</text>
</comment>
<evidence type="ECO:0000256" key="3">
    <source>
        <dbReference type="ARBA" id="ARBA00022727"/>
    </source>
</evidence>
<dbReference type="EMBL" id="JAHZUY010000014">
    <property type="protein sequence ID" value="MBW8269402.1"/>
    <property type="molecule type" value="Genomic_DNA"/>
</dbReference>
<dbReference type="SMART" id="SM01400">
    <property type="entry name" value="Pribosyltran_N"/>
    <property type="match status" value="1"/>
</dbReference>
<dbReference type="RefSeq" id="WP_220117158.1">
    <property type="nucleotide sequence ID" value="NZ_JAHZUY010000014.1"/>
</dbReference>
<evidence type="ECO:0000256" key="2">
    <source>
        <dbReference type="ARBA" id="ARBA00022679"/>
    </source>
</evidence>
<dbReference type="InterPro" id="IPR000836">
    <property type="entry name" value="PRTase_dom"/>
</dbReference>
<dbReference type="GO" id="GO:0004749">
    <property type="term" value="F:ribose phosphate diphosphokinase activity"/>
    <property type="evidence" value="ECO:0007669"/>
    <property type="project" value="UniProtKB-EC"/>
</dbReference>
<sequence length="325" mass="34201">MRVFALGASRAFGEAVAAALGVALAAHEEREFEDGEHKARPLEGVRGADVYVVQGLHGGPEQSPNDKLCRLLFFLGAVRDAGAARVTAVIPYLAYARKDRRTKPRDPLTTRYVAQLLEAMGVDAVVTFDVHNVAAFQNAFRCRAEHLDSRLLFARRLHGMVGDGPVVVASPDPGGVKRAQLFRETFEATLGREVGAAFMEKRRSGGVVSGELLVGEVAGATVVVVDDLIASGGTMRRAAEACLSRGAARVLAVAAHGLFTGGAAEAIAAPALARTLVTDTVPPFRLPPGLLGTRVEVVGAAPLFAAAIRRLHEGGSITDLLERGD</sequence>
<evidence type="ECO:0000256" key="6">
    <source>
        <dbReference type="ARBA" id="ARBA00022840"/>
    </source>
</evidence>
<gene>
    <name evidence="9" type="primary">prs</name>
    <name evidence="9" type="ORF">K1J50_07865</name>
</gene>
<keyword evidence="3" id="KW-0545">Nucleotide biosynthesis</keyword>
<keyword evidence="4" id="KW-0547">Nucleotide-binding</keyword>
<dbReference type="Pfam" id="PF14572">
    <property type="entry name" value="Pribosyl_synth"/>
    <property type="match status" value="1"/>
</dbReference>
<dbReference type="PANTHER" id="PTHR10210:SF32">
    <property type="entry name" value="RIBOSE-PHOSPHATE PYROPHOSPHOKINASE 2"/>
    <property type="match status" value="1"/>
</dbReference>
<dbReference type="NCBIfam" id="TIGR01251">
    <property type="entry name" value="ribP_PPkin"/>
    <property type="match status" value="1"/>
</dbReference>
<evidence type="ECO:0000259" key="8">
    <source>
        <dbReference type="Pfam" id="PF13793"/>
    </source>
</evidence>
<dbReference type="InterPro" id="IPR029057">
    <property type="entry name" value="PRTase-like"/>
</dbReference>
<organism evidence="9 10">
    <name type="scientific">Caldovatus aquaticus</name>
    <dbReference type="NCBI Taxonomy" id="2865671"/>
    <lineage>
        <taxon>Bacteria</taxon>
        <taxon>Pseudomonadati</taxon>
        <taxon>Pseudomonadota</taxon>
        <taxon>Alphaproteobacteria</taxon>
        <taxon>Acetobacterales</taxon>
        <taxon>Roseomonadaceae</taxon>
        <taxon>Caldovatus</taxon>
    </lineage>
</organism>
<protein>
    <recommendedName>
        <fullName evidence="1">ribose-phosphate diphosphokinase</fullName>
        <ecNumber evidence="1">2.7.6.1</ecNumber>
    </recommendedName>
</protein>
<dbReference type="EC" id="2.7.6.1" evidence="1"/>
<dbReference type="PANTHER" id="PTHR10210">
    <property type="entry name" value="RIBOSE-PHOSPHATE DIPHOSPHOKINASE FAMILY MEMBER"/>
    <property type="match status" value="1"/>
</dbReference>
<evidence type="ECO:0000256" key="7">
    <source>
        <dbReference type="ARBA" id="ARBA00049535"/>
    </source>
</evidence>
<evidence type="ECO:0000313" key="10">
    <source>
        <dbReference type="Proteomes" id="UP001519924"/>
    </source>
</evidence>
<keyword evidence="10" id="KW-1185">Reference proteome</keyword>
<name>A0ABS7F1A7_9PROT</name>
<evidence type="ECO:0000256" key="5">
    <source>
        <dbReference type="ARBA" id="ARBA00022777"/>
    </source>
</evidence>
<dbReference type="SUPFAM" id="SSF53271">
    <property type="entry name" value="PRTase-like"/>
    <property type="match status" value="2"/>
</dbReference>
<keyword evidence="2 9" id="KW-0808">Transferase</keyword>
<dbReference type="Gene3D" id="3.40.50.2020">
    <property type="match status" value="2"/>
</dbReference>
<keyword evidence="6" id="KW-0067">ATP-binding</keyword>
<dbReference type="CDD" id="cd06223">
    <property type="entry name" value="PRTases_typeI"/>
    <property type="match status" value="1"/>
</dbReference>
<accession>A0ABS7F1A7</accession>
<keyword evidence="5" id="KW-0418">Kinase</keyword>
<reference evidence="9 10" key="1">
    <citation type="submission" date="2021-08" db="EMBL/GenBank/DDBJ databases">
        <title>Caldovatus sediminis gen. nov., sp. nov., a moderately thermophilic bacterium isolated from a hot spring.</title>
        <authorList>
            <person name="Hu C.-J."/>
            <person name="Li W.-J."/>
            <person name="Xian W.-D."/>
        </authorList>
    </citation>
    <scope>NUCLEOTIDE SEQUENCE [LARGE SCALE GENOMIC DNA]</scope>
    <source>
        <strain evidence="9 10">SYSU G05006</strain>
    </source>
</reference>
<dbReference type="InterPro" id="IPR029099">
    <property type="entry name" value="Pribosyltran_N"/>
</dbReference>
<proteinExistence type="predicted"/>
<evidence type="ECO:0000256" key="4">
    <source>
        <dbReference type="ARBA" id="ARBA00022741"/>
    </source>
</evidence>
<dbReference type="InterPro" id="IPR005946">
    <property type="entry name" value="Rib-P_diPkinase"/>
</dbReference>
<dbReference type="Pfam" id="PF13793">
    <property type="entry name" value="Pribosyltran_N"/>
    <property type="match status" value="1"/>
</dbReference>
<comment type="catalytic activity">
    <reaction evidence="7">
        <text>D-ribose 5-phosphate + ATP = 5-phospho-alpha-D-ribose 1-diphosphate + AMP + H(+)</text>
        <dbReference type="Rhea" id="RHEA:15609"/>
        <dbReference type="ChEBI" id="CHEBI:15378"/>
        <dbReference type="ChEBI" id="CHEBI:30616"/>
        <dbReference type="ChEBI" id="CHEBI:58017"/>
        <dbReference type="ChEBI" id="CHEBI:78346"/>
        <dbReference type="ChEBI" id="CHEBI:456215"/>
        <dbReference type="EC" id="2.7.6.1"/>
    </reaction>
</comment>
<feature type="domain" description="Ribose-phosphate pyrophosphokinase N-terminal" evidence="8">
    <location>
        <begin position="1"/>
        <end position="121"/>
    </location>
</feature>
<evidence type="ECO:0000256" key="1">
    <source>
        <dbReference type="ARBA" id="ARBA00013247"/>
    </source>
</evidence>
<dbReference type="Proteomes" id="UP001519924">
    <property type="component" value="Unassembled WGS sequence"/>
</dbReference>
<evidence type="ECO:0000313" key="9">
    <source>
        <dbReference type="EMBL" id="MBW8269402.1"/>
    </source>
</evidence>